<protein>
    <submittedName>
        <fullName evidence="1">Uncharacterized protein</fullName>
    </submittedName>
</protein>
<keyword evidence="2" id="KW-1185">Reference proteome</keyword>
<proteinExistence type="predicted"/>
<dbReference type="Proteomes" id="UP000327143">
    <property type="component" value="Chromosome"/>
</dbReference>
<accession>A0ABX6A7X6</accession>
<dbReference type="RefSeq" id="WP_016827872.1">
    <property type="nucleotide sequence ID" value="NZ_CP023700.1"/>
</dbReference>
<evidence type="ECO:0000313" key="2">
    <source>
        <dbReference type="Proteomes" id="UP000327143"/>
    </source>
</evidence>
<organism evidence="1 2">
    <name type="scientific">Streptomyces viridosporus T7A</name>
    <dbReference type="NCBI Taxonomy" id="665577"/>
    <lineage>
        <taxon>Bacteria</taxon>
        <taxon>Bacillati</taxon>
        <taxon>Actinomycetota</taxon>
        <taxon>Actinomycetes</taxon>
        <taxon>Kitasatosporales</taxon>
        <taxon>Streptomycetaceae</taxon>
        <taxon>Streptomyces</taxon>
    </lineage>
</organism>
<gene>
    <name evidence="1" type="ORF">CP969_03540</name>
</gene>
<dbReference type="EMBL" id="CP023700">
    <property type="protein sequence ID" value="QEU83864.1"/>
    <property type="molecule type" value="Genomic_DNA"/>
</dbReference>
<evidence type="ECO:0000313" key="1">
    <source>
        <dbReference type="EMBL" id="QEU83864.1"/>
    </source>
</evidence>
<name>A0ABX6A7X6_STRVD</name>
<sequence>MSAGRAPLPGAITAGLRSDARRAVVGEILRAVLGAVTLHHGLSSAADSAVQASAACGTVATEPASRCCGHTVVHVLFPDESVAPAPQQVCTGL</sequence>
<reference evidence="1 2" key="1">
    <citation type="submission" date="2017-09" db="EMBL/GenBank/DDBJ databases">
        <authorList>
            <person name="Lee N."/>
            <person name="Cho B.-K."/>
        </authorList>
    </citation>
    <scope>NUCLEOTIDE SEQUENCE [LARGE SCALE GENOMIC DNA]</scope>
    <source>
        <strain evidence="1 2">ATCC 39115</strain>
    </source>
</reference>